<organism evidence="3 4">
    <name type="scientific">Glycomyces artemisiae</name>
    <dbReference type="NCBI Taxonomy" id="1076443"/>
    <lineage>
        <taxon>Bacteria</taxon>
        <taxon>Bacillati</taxon>
        <taxon>Actinomycetota</taxon>
        <taxon>Actinomycetes</taxon>
        <taxon>Glycomycetales</taxon>
        <taxon>Glycomycetaceae</taxon>
        <taxon>Glycomyces</taxon>
    </lineage>
</organism>
<dbReference type="RefSeq" id="WP_106362980.1">
    <property type="nucleotide sequence ID" value="NZ_PVTJ01000002.1"/>
</dbReference>
<sequence>MRHITARTALALLAAAALSACGAEPGADPSGDAATEPETTAAETSQAEPTEAEPTGPLAADGTDYAACEDGACEVAVAEPVDIEVGDALPFSVTAVTDEGIEFAIVDGGASVGGSVNGICEIRAVGASFQSQCPGDVSGLDDEPAAGELLVQLLGIDADGAAVLRFTLG</sequence>
<evidence type="ECO:0008006" key="5">
    <source>
        <dbReference type="Google" id="ProtNLM"/>
    </source>
</evidence>
<accession>A0A2T0US83</accession>
<evidence type="ECO:0000256" key="1">
    <source>
        <dbReference type="SAM" id="MobiDB-lite"/>
    </source>
</evidence>
<feature type="signal peptide" evidence="2">
    <location>
        <begin position="1"/>
        <end position="22"/>
    </location>
</feature>
<dbReference type="OrthoDB" id="3577535at2"/>
<keyword evidence="4" id="KW-1185">Reference proteome</keyword>
<evidence type="ECO:0000256" key="2">
    <source>
        <dbReference type="SAM" id="SignalP"/>
    </source>
</evidence>
<evidence type="ECO:0000313" key="3">
    <source>
        <dbReference type="EMBL" id="PRY60799.1"/>
    </source>
</evidence>
<feature type="region of interest" description="Disordered" evidence="1">
    <location>
        <begin position="22"/>
        <end position="60"/>
    </location>
</feature>
<gene>
    <name evidence="3" type="ORF">B0I28_102411</name>
</gene>
<comment type="caution">
    <text evidence="3">The sequence shown here is derived from an EMBL/GenBank/DDBJ whole genome shotgun (WGS) entry which is preliminary data.</text>
</comment>
<dbReference type="Proteomes" id="UP000238176">
    <property type="component" value="Unassembled WGS sequence"/>
</dbReference>
<name>A0A2T0US83_9ACTN</name>
<proteinExistence type="predicted"/>
<protein>
    <recommendedName>
        <fullName evidence="5">Lipoprotein</fullName>
    </recommendedName>
</protein>
<feature type="chain" id="PRO_5039319797" description="Lipoprotein" evidence="2">
    <location>
        <begin position="23"/>
        <end position="169"/>
    </location>
</feature>
<dbReference type="EMBL" id="PVTJ01000002">
    <property type="protein sequence ID" value="PRY60799.1"/>
    <property type="molecule type" value="Genomic_DNA"/>
</dbReference>
<evidence type="ECO:0000313" key="4">
    <source>
        <dbReference type="Proteomes" id="UP000238176"/>
    </source>
</evidence>
<keyword evidence="2" id="KW-0732">Signal</keyword>
<feature type="compositionally biased region" description="Low complexity" evidence="1">
    <location>
        <begin position="33"/>
        <end position="55"/>
    </location>
</feature>
<dbReference type="PROSITE" id="PS51257">
    <property type="entry name" value="PROKAR_LIPOPROTEIN"/>
    <property type="match status" value="1"/>
</dbReference>
<reference evidence="3 4" key="1">
    <citation type="submission" date="2018-03" db="EMBL/GenBank/DDBJ databases">
        <title>Genomic Encyclopedia of Type Strains, Phase III (KMG-III): the genomes of soil and plant-associated and newly described type strains.</title>
        <authorList>
            <person name="Whitman W."/>
        </authorList>
    </citation>
    <scope>NUCLEOTIDE SEQUENCE [LARGE SCALE GENOMIC DNA]</scope>
    <source>
        <strain evidence="3 4">CGMCC 4.7067</strain>
    </source>
</reference>
<dbReference type="AlphaFoldDB" id="A0A2T0US83"/>